<gene>
    <name evidence="2" type="ORF">JR050_08820</name>
</gene>
<evidence type="ECO:0000313" key="2">
    <source>
        <dbReference type="EMBL" id="MBM6617769.1"/>
    </source>
</evidence>
<proteinExistence type="predicted"/>
<dbReference type="SUPFAM" id="SSF51735">
    <property type="entry name" value="NAD(P)-binding Rossmann-fold domains"/>
    <property type="match status" value="1"/>
</dbReference>
<dbReference type="Pfam" id="PF13460">
    <property type="entry name" value="NAD_binding_10"/>
    <property type="match status" value="1"/>
</dbReference>
<keyword evidence="3" id="KW-1185">Reference proteome</keyword>
<organism evidence="2 3">
    <name type="scientific">Bacillus suaedaesalsae</name>
    <dbReference type="NCBI Taxonomy" id="2810349"/>
    <lineage>
        <taxon>Bacteria</taxon>
        <taxon>Bacillati</taxon>
        <taxon>Bacillota</taxon>
        <taxon>Bacilli</taxon>
        <taxon>Bacillales</taxon>
        <taxon>Bacillaceae</taxon>
        <taxon>Bacillus</taxon>
    </lineage>
</organism>
<feature type="domain" description="NAD(P)-binding" evidence="1">
    <location>
        <begin position="18"/>
        <end position="134"/>
    </location>
</feature>
<dbReference type="Proteomes" id="UP001518925">
    <property type="component" value="Unassembled WGS sequence"/>
</dbReference>
<dbReference type="PANTHER" id="PTHR14097">
    <property type="entry name" value="OXIDOREDUCTASE HTATIP2"/>
    <property type="match status" value="1"/>
</dbReference>
<dbReference type="InterPro" id="IPR016040">
    <property type="entry name" value="NAD(P)-bd_dom"/>
</dbReference>
<dbReference type="EMBL" id="JAFELM010000027">
    <property type="protein sequence ID" value="MBM6617769.1"/>
    <property type="molecule type" value="Genomic_DNA"/>
</dbReference>
<evidence type="ECO:0000259" key="1">
    <source>
        <dbReference type="Pfam" id="PF13460"/>
    </source>
</evidence>
<dbReference type="InterPro" id="IPR036291">
    <property type="entry name" value="NAD(P)-bd_dom_sf"/>
</dbReference>
<comment type="caution">
    <text evidence="2">The sequence shown here is derived from an EMBL/GenBank/DDBJ whole genome shotgun (WGS) entry which is preliminary data.</text>
</comment>
<dbReference type="CDD" id="cd05250">
    <property type="entry name" value="CC3_like_SDR_a"/>
    <property type="match status" value="1"/>
</dbReference>
<evidence type="ECO:0000313" key="3">
    <source>
        <dbReference type="Proteomes" id="UP001518925"/>
    </source>
</evidence>
<protein>
    <submittedName>
        <fullName evidence="2">Oxidoreductase</fullName>
    </submittedName>
</protein>
<dbReference type="Gene3D" id="3.40.50.720">
    <property type="entry name" value="NAD(P)-binding Rossmann-like Domain"/>
    <property type="match status" value="1"/>
</dbReference>
<sequence>MPFRKEEYSVGKEALVIGATGLVGKSLVHKLLNEQAYSKITILVRNDLSIRHSKLNTVKVDFDRLENRKDEFAVDDVFCCLGTTIKKAGSREAFRKVDYDYPIQAAILAKEQGANQFLVISSMGASLESPFFYSQVKGELEGKLKSISFSALHIFRPSLLLGEREEFRFGEKAAELLSKALPFLFTGKMNKYKPISADRVAEGLIKAALQNEAGTHLYESNDINTLLY</sequence>
<accession>A0ABS2DH12</accession>
<reference evidence="2 3" key="1">
    <citation type="submission" date="2021-02" db="EMBL/GenBank/DDBJ databases">
        <title>Bacillus sp. RD4P76, an endophyte from a halophyte.</title>
        <authorList>
            <person name="Sun J.-Q."/>
        </authorList>
    </citation>
    <scope>NUCLEOTIDE SEQUENCE [LARGE SCALE GENOMIC DNA]</scope>
    <source>
        <strain evidence="2 3">RD4P76</strain>
    </source>
</reference>
<dbReference type="PANTHER" id="PTHR14097:SF7">
    <property type="entry name" value="OXIDOREDUCTASE HTATIP2"/>
    <property type="match status" value="1"/>
</dbReference>
<name>A0ABS2DH12_9BACI</name>